<organism evidence="2 3">
    <name type="scientific">Ectobacillus ponti</name>
    <dbReference type="NCBI Taxonomy" id="2961894"/>
    <lineage>
        <taxon>Bacteria</taxon>
        <taxon>Bacillati</taxon>
        <taxon>Bacillota</taxon>
        <taxon>Bacilli</taxon>
        <taxon>Bacillales</taxon>
        <taxon>Bacillaceae</taxon>
        <taxon>Ectobacillus</taxon>
    </lineage>
</organism>
<evidence type="ECO:0000313" key="3">
    <source>
        <dbReference type="Proteomes" id="UP001156102"/>
    </source>
</evidence>
<gene>
    <name evidence="2" type="ORF">NK662_20115</name>
</gene>
<sequence>MYVNVCVCIAPGAETGNGRIARDFAAARHIWHPISFQAAKMVKLGASYTFADQEISYRTPFHQQEKVHKLLMHCLSLAPDADIYVCYVGGYYFYETGVIACAHSRLIHGKLKGFILMANGAAHPANMYTLAHEIGHVLLTRSEQGRLTNADPDSPDGLVHHPNPRNLMHEVLPVPRRFRRAADLLTASQRRTAYDSPILRPNPPRL</sequence>
<evidence type="ECO:0000313" key="2">
    <source>
        <dbReference type="EMBL" id="MCP8970827.1"/>
    </source>
</evidence>
<dbReference type="Proteomes" id="UP001156102">
    <property type="component" value="Unassembled WGS sequence"/>
</dbReference>
<evidence type="ECO:0000256" key="1">
    <source>
        <dbReference type="SAM" id="MobiDB-lite"/>
    </source>
</evidence>
<dbReference type="AlphaFoldDB" id="A0AA42BRD9"/>
<name>A0AA42BRD9_9BACI</name>
<reference evidence="2" key="1">
    <citation type="submission" date="2022-07" db="EMBL/GenBank/DDBJ databases">
        <authorList>
            <person name="Li W.-J."/>
            <person name="Deng Q.-Q."/>
        </authorList>
    </citation>
    <scope>NUCLEOTIDE SEQUENCE</scope>
    <source>
        <strain evidence="2">SYSU M60031</strain>
    </source>
</reference>
<keyword evidence="3" id="KW-1185">Reference proteome</keyword>
<accession>A0AA42BRD9</accession>
<protein>
    <submittedName>
        <fullName evidence="2">DUF955 domain-containing protein</fullName>
    </submittedName>
</protein>
<proteinExistence type="predicted"/>
<dbReference type="RefSeq" id="WP_254760754.1">
    <property type="nucleotide sequence ID" value="NZ_JANCLT010000015.1"/>
</dbReference>
<feature type="region of interest" description="Disordered" evidence="1">
    <location>
        <begin position="146"/>
        <end position="166"/>
    </location>
</feature>
<dbReference type="EMBL" id="JANCLT010000015">
    <property type="protein sequence ID" value="MCP8970827.1"/>
    <property type="molecule type" value="Genomic_DNA"/>
</dbReference>
<comment type="caution">
    <text evidence="2">The sequence shown here is derived from an EMBL/GenBank/DDBJ whole genome shotgun (WGS) entry which is preliminary data.</text>
</comment>